<dbReference type="GO" id="GO:0070967">
    <property type="term" value="F:coenzyme F420 binding"/>
    <property type="evidence" value="ECO:0007669"/>
    <property type="project" value="TreeGrafter"/>
</dbReference>
<keyword evidence="1" id="KW-0560">Oxidoreductase</keyword>
<dbReference type="InterPro" id="IPR019920">
    <property type="entry name" value="F420-binding_dom_put"/>
</dbReference>
<evidence type="ECO:0000259" key="2">
    <source>
        <dbReference type="Pfam" id="PF01243"/>
    </source>
</evidence>
<dbReference type="InterPro" id="IPR011576">
    <property type="entry name" value="Pyridox_Oxase_N"/>
</dbReference>
<dbReference type="KEGG" id="aym:YM304_21770"/>
<keyword evidence="4" id="KW-1185">Reference proteome</keyword>
<dbReference type="OrthoDB" id="159383at2"/>
<dbReference type="Pfam" id="PF01243">
    <property type="entry name" value="PNPOx_N"/>
    <property type="match status" value="1"/>
</dbReference>
<dbReference type="Proteomes" id="UP000011863">
    <property type="component" value="Chromosome"/>
</dbReference>
<evidence type="ECO:0000256" key="1">
    <source>
        <dbReference type="ARBA" id="ARBA00023002"/>
    </source>
</evidence>
<accession>A0A6C7E7N0</accession>
<sequence>MASLADERIRDFLSTGTRTGKIAWVASSGAPHVAPIWFVLDGDDVVFNTHSSSGKGKALAREGRASLVVDDQTPPFSFVKVDGPVTISDDLDEVRRFATLIGGRYMGQDRAEEYGERNGVDGELVVRLHAAKVTAGFDVAD</sequence>
<evidence type="ECO:0000313" key="4">
    <source>
        <dbReference type="Proteomes" id="UP000011863"/>
    </source>
</evidence>
<dbReference type="InterPro" id="IPR012349">
    <property type="entry name" value="Split_barrel_FMN-bd"/>
</dbReference>
<protein>
    <recommendedName>
        <fullName evidence="2">Pyridoxamine 5'-phosphate oxidase N-terminal domain-containing protein</fullName>
    </recommendedName>
</protein>
<dbReference type="GO" id="GO:0005829">
    <property type="term" value="C:cytosol"/>
    <property type="evidence" value="ECO:0007669"/>
    <property type="project" value="TreeGrafter"/>
</dbReference>
<gene>
    <name evidence="3" type="ORF">YM304_21770</name>
</gene>
<dbReference type="NCBIfam" id="TIGR03618">
    <property type="entry name" value="Rv1155_F420"/>
    <property type="match status" value="1"/>
</dbReference>
<dbReference type="Gene3D" id="2.30.110.10">
    <property type="entry name" value="Electron Transport, Fmn-binding Protein, Chain A"/>
    <property type="match status" value="1"/>
</dbReference>
<dbReference type="PANTHER" id="PTHR35176:SF1">
    <property type="entry name" value="F420H(2)-DEPENDENT BILIVERDIN REDUCTASE"/>
    <property type="match status" value="1"/>
</dbReference>
<name>A0A6C7E7N0_ILUCY</name>
<dbReference type="AlphaFoldDB" id="A0A6C7E7N0"/>
<dbReference type="InterPro" id="IPR052019">
    <property type="entry name" value="F420H2_bilvrd_red/Heme_oxyg"/>
</dbReference>
<dbReference type="GO" id="GO:0016627">
    <property type="term" value="F:oxidoreductase activity, acting on the CH-CH group of donors"/>
    <property type="evidence" value="ECO:0007669"/>
    <property type="project" value="TreeGrafter"/>
</dbReference>
<dbReference type="SUPFAM" id="SSF50475">
    <property type="entry name" value="FMN-binding split barrel"/>
    <property type="match status" value="1"/>
</dbReference>
<evidence type="ECO:0000313" key="3">
    <source>
        <dbReference type="EMBL" id="BAN02491.1"/>
    </source>
</evidence>
<dbReference type="EMBL" id="AP012057">
    <property type="protein sequence ID" value="BAN02491.1"/>
    <property type="molecule type" value="Genomic_DNA"/>
</dbReference>
<dbReference type="PANTHER" id="PTHR35176">
    <property type="entry name" value="HEME OXYGENASE HI_0854-RELATED"/>
    <property type="match status" value="1"/>
</dbReference>
<dbReference type="RefSeq" id="WP_015441738.1">
    <property type="nucleotide sequence ID" value="NC_020520.1"/>
</dbReference>
<proteinExistence type="predicted"/>
<organism evidence="3 4">
    <name type="scientific">Ilumatobacter coccineus (strain NBRC 103263 / KCTC 29153 / YM16-304)</name>
    <dbReference type="NCBI Taxonomy" id="1313172"/>
    <lineage>
        <taxon>Bacteria</taxon>
        <taxon>Bacillati</taxon>
        <taxon>Actinomycetota</taxon>
        <taxon>Acidimicrobiia</taxon>
        <taxon>Acidimicrobiales</taxon>
        <taxon>Ilumatobacteraceae</taxon>
        <taxon>Ilumatobacter</taxon>
    </lineage>
</organism>
<reference evidence="3 4" key="1">
    <citation type="journal article" date="2013" name="Int. J. Syst. Evol. Microbiol.">
        <title>Ilumatobacter nonamiense sp. nov. and Ilumatobacter coccineum sp. nov., isolated from seashore sand.</title>
        <authorList>
            <person name="Matsumoto A."/>
            <person name="Kasai H."/>
            <person name="Matsuo Y."/>
            <person name="Shizuri Y."/>
            <person name="Ichikawa N."/>
            <person name="Fujita N."/>
            <person name="Omura S."/>
            <person name="Takahashi Y."/>
        </authorList>
    </citation>
    <scope>NUCLEOTIDE SEQUENCE [LARGE SCALE GENOMIC DNA]</scope>
    <source>
        <strain evidence="4">NBRC 103263 / KCTC 29153 / YM16-304</strain>
    </source>
</reference>
<feature type="domain" description="Pyridoxamine 5'-phosphate oxidase N-terminal" evidence="2">
    <location>
        <begin position="6"/>
        <end position="133"/>
    </location>
</feature>